<keyword evidence="3" id="KW-1185">Reference proteome</keyword>
<dbReference type="Pfam" id="PF19465">
    <property type="entry name" value="DUF6002"/>
    <property type="match status" value="1"/>
</dbReference>
<proteinExistence type="predicted"/>
<evidence type="ECO:0000256" key="1">
    <source>
        <dbReference type="SAM" id="MobiDB-lite"/>
    </source>
</evidence>
<dbReference type="OrthoDB" id="4287124at2"/>
<evidence type="ECO:0000313" key="3">
    <source>
        <dbReference type="Proteomes" id="UP000182841"/>
    </source>
</evidence>
<protein>
    <submittedName>
        <fullName evidence="2">Uncharacterized protein</fullName>
    </submittedName>
</protein>
<dbReference type="EMBL" id="FOGO01000001">
    <property type="protein sequence ID" value="SER32770.1"/>
    <property type="molecule type" value="Genomic_DNA"/>
</dbReference>
<gene>
    <name evidence="2" type="ORF">SAMN05421870_101223</name>
</gene>
<dbReference type="InterPro" id="IPR046044">
    <property type="entry name" value="DUF6002"/>
</dbReference>
<name>A0A1H9N9Q7_9ACTN</name>
<sequence>MTLTARTGPAARTGPEEPPGETAPWEGQPLTDHWETVRGLVGSPHPRPAGTDPGDGRGPAGFAPCGELPSLDGPLRGYLAAAGTRVTRLPDHRGVRWQLFDHCAAPEGRTVQEGALLLVARAAQHTRRTGRRIALLAPSSGNLANALRDALLRAHRYGLTHPDQVRVIALVPAASRHKVADSALARHPELRRRNPLVVQHGADPGSVHELAAAYCRAHARALCTGTGTALWYVRDPVEHRAAAALRAFVERDALGAAPAAGRVHAQAADTGSGLLGHRAGSALAADGAADAAGPRPLLVQQPRTCGLVLHLLTGSCSREAAPRYRYDAARRLHHQPPGSPDPHFPRTAHHPEEVVEPAFFTRAPGTAPEVSALLRAHRGTGIVVSRYECLTRYPSLRALLGPAGVALPADPARLADWSLVMTLTGALNAVERGLLTAPEVVVHRTASHSAAERTPVPGALARYADSADELHAVLTGALDDRGRSR</sequence>
<organism evidence="2 3">
    <name type="scientific">Streptomyces qinglanensis</name>
    <dbReference type="NCBI Taxonomy" id="943816"/>
    <lineage>
        <taxon>Bacteria</taxon>
        <taxon>Bacillati</taxon>
        <taxon>Actinomycetota</taxon>
        <taxon>Actinomycetes</taxon>
        <taxon>Kitasatosporales</taxon>
        <taxon>Streptomycetaceae</taxon>
        <taxon>Streptomyces</taxon>
    </lineage>
</organism>
<evidence type="ECO:0000313" key="2">
    <source>
        <dbReference type="EMBL" id="SER32770.1"/>
    </source>
</evidence>
<dbReference type="RefSeq" id="WP_074998198.1">
    <property type="nucleotide sequence ID" value="NZ_FOGO01000001.1"/>
</dbReference>
<accession>A0A1H9N9Q7</accession>
<dbReference type="AlphaFoldDB" id="A0A1H9N9Q7"/>
<dbReference type="Proteomes" id="UP000182841">
    <property type="component" value="Unassembled WGS sequence"/>
</dbReference>
<reference evidence="3" key="1">
    <citation type="submission" date="2016-10" db="EMBL/GenBank/DDBJ databases">
        <authorList>
            <person name="Varghese N."/>
            <person name="Submissions S."/>
        </authorList>
    </citation>
    <scope>NUCLEOTIDE SEQUENCE [LARGE SCALE GENOMIC DNA]</scope>
    <source>
        <strain evidence="3">CGMCC 4.6825</strain>
    </source>
</reference>
<feature type="region of interest" description="Disordered" evidence="1">
    <location>
        <begin position="1"/>
        <end position="67"/>
    </location>
</feature>